<name>A0A919J4D6_9ACTN</name>
<dbReference type="AlphaFoldDB" id="A0A919J4D6"/>
<dbReference type="SUPFAM" id="SSF51230">
    <property type="entry name" value="Single hybrid motif"/>
    <property type="match status" value="1"/>
</dbReference>
<gene>
    <name evidence="10" type="ORF">Afe05nite_55400</name>
</gene>
<evidence type="ECO:0000256" key="8">
    <source>
        <dbReference type="RuleBase" id="RU364072"/>
    </source>
</evidence>
<dbReference type="Proteomes" id="UP000598174">
    <property type="component" value="Unassembled WGS sequence"/>
</dbReference>
<evidence type="ECO:0000313" key="10">
    <source>
        <dbReference type="EMBL" id="GIE13700.1"/>
    </source>
</evidence>
<keyword evidence="4 8" id="KW-0276">Fatty acid metabolism</keyword>
<dbReference type="InterPro" id="IPR011053">
    <property type="entry name" value="Single_hybrid_motif"/>
</dbReference>
<dbReference type="GO" id="GO:0009317">
    <property type="term" value="C:acetyl-CoA carboxylase complex"/>
    <property type="evidence" value="ECO:0007669"/>
    <property type="project" value="InterPro"/>
</dbReference>
<sequence>MAVNGTERAEQLFKVMGQRVIRDVAESCGSVRRIRVAAGDLSLEVEWPGGEVVAVPVAPVPDGVSSRPAEAPMVPEPAAPVLSEAGVVVRAPLVGTFYHAPEPGARPFVAVGDVVTADDQVGIVEAMKLMNPVSAETAGRVTEILVTDGQPVEYDQPLMVILPVD</sequence>
<keyword evidence="3 8" id="KW-0444">Lipid biosynthesis</keyword>
<dbReference type="InterPro" id="IPR001882">
    <property type="entry name" value="Biotin_BS"/>
</dbReference>
<keyword evidence="11" id="KW-1185">Reference proteome</keyword>
<proteinExistence type="predicted"/>
<dbReference type="PANTHER" id="PTHR45266:SF3">
    <property type="entry name" value="OXALOACETATE DECARBOXYLASE ALPHA CHAIN"/>
    <property type="match status" value="1"/>
</dbReference>
<dbReference type="GO" id="GO:0003989">
    <property type="term" value="F:acetyl-CoA carboxylase activity"/>
    <property type="evidence" value="ECO:0007669"/>
    <property type="project" value="InterPro"/>
</dbReference>
<comment type="caution">
    <text evidence="10">The sequence shown here is derived from an EMBL/GenBank/DDBJ whole genome shotgun (WGS) entry which is preliminary data.</text>
</comment>
<comment type="pathway">
    <text evidence="1 8">Lipid metabolism; fatty acid biosynthesis.</text>
</comment>
<dbReference type="PRINTS" id="PR01071">
    <property type="entry name" value="ACOABIOTINCC"/>
</dbReference>
<dbReference type="GO" id="GO:0006633">
    <property type="term" value="P:fatty acid biosynthetic process"/>
    <property type="evidence" value="ECO:0007669"/>
    <property type="project" value="UniProtKB-KW"/>
</dbReference>
<accession>A0A919J4D6</accession>
<dbReference type="InterPro" id="IPR050709">
    <property type="entry name" value="Biotin_Carboxyl_Carrier/Decarb"/>
</dbReference>
<dbReference type="PROSITE" id="PS00188">
    <property type="entry name" value="BIOTIN"/>
    <property type="match status" value="1"/>
</dbReference>
<keyword evidence="7 8" id="KW-0092">Biotin</keyword>
<dbReference type="InterPro" id="IPR001249">
    <property type="entry name" value="AcCoA_biotinCC"/>
</dbReference>
<protein>
    <recommendedName>
        <fullName evidence="2 8">Biotin carboxyl carrier protein of acetyl-CoA carboxylase</fullName>
    </recommendedName>
</protein>
<dbReference type="PROSITE" id="PS50968">
    <property type="entry name" value="BIOTINYL_LIPOYL"/>
    <property type="match status" value="1"/>
</dbReference>
<dbReference type="CDD" id="cd06850">
    <property type="entry name" value="biotinyl_domain"/>
    <property type="match status" value="1"/>
</dbReference>
<dbReference type="NCBIfam" id="TIGR00531">
    <property type="entry name" value="BCCP"/>
    <property type="match status" value="1"/>
</dbReference>
<dbReference type="EMBL" id="BOMM01000050">
    <property type="protein sequence ID" value="GIE13700.1"/>
    <property type="molecule type" value="Genomic_DNA"/>
</dbReference>
<evidence type="ECO:0000256" key="5">
    <source>
        <dbReference type="ARBA" id="ARBA00023098"/>
    </source>
</evidence>
<evidence type="ECO:0000256" key="3">
    <source>
        <dbReference type="ARBA" id="ARBA00022516"/>
    </source>
</evidence>
<evidence type="ECO:0000256" key="1">
    <source>
        <dbReference type="ARBA" id="ARBA00005194"/>
    </source>
</evidence>
<feature type="domain" description="Lipoyl-binding" evidence="9">
    <location>
        <begin position="86"/>
        <end position="162"/>
    </location>
</feature>
<evidence type="ECO:0000256" key="6">
    <source>
        <dbReference type="ARBA" id="ARBA00023160"/>
    </source>
</evidence>
<keyword evidence="5 8" id="KW-0443">Lipid metabolism</keyword>
<reference evidence="10" key="1">
    <citation type="submission" date="2021-01" db="EMBL/GenBank/DDBJ databases">
        <title>Whole genome shotgun sequence of Actinoplanes ferrugineus NBRC 15555.</title>
        <authorList>
            <person name="Komaki H."/>
            <person name="Tamura T."/>
        </authorList>
    </citation>
    <scope>NUCLEOTIDE SEQUENCE</scope>
    <source>
        <strain evidence="10">NBRC 15555</strain>
    </source>
</reference>
<dbReference type="PANTHER" id="PTHR45266">
    <property type="entry name" value="OXALOACETATE DECARBOXYLASE ALPHA CHAIN"/>
    <property type="match status" value="1"/>
</dbReference>
<comment type="function">
    <text evidence="8">This protein is a component of the acetyl coenzyme A carboxylase complex; first, biotin carboxylase catalyzes the carboxylation of the carrier protein and then the transcarboxylase transfers the carboxyl group to form malonyl-CoA.</text>
</comment>
<keyword evidence="6 8" id="KW-0275">Fatty acid biosynthesis</keyword>
<dbReference type="Gene3D" id="2.40.50.100">
    <property type="match status" value="1"/>
</dbReference>
<evidence type="ECO:0000259" key="9">
    <source>
        <dbReference type="PROSITE" id="PS50968"/>
    </source>
</evidence>
<evidence type="ECO:0000256" key="2">
    <source>
        <dbReference type="ARBA" id="ARBA00017562"/>
    </source>
</evidence>
<evidence type="ECO:0000313" key="11">
    <source>
        <dbReference type="Proteomes" id="UP000598174"/>
    </source>
</evidence>
<evidence type="ECO:0000256" key="7">
    <source>
        <dbReference type="ARBA" id="ARBA00023267"/>
    </source>
</evidence>
<organism evidence="10 11">
    <name type="scientific">Paractinoplanes ferrugineus</name>
    <dbReference type="NCBI Taxonomy" id="113564"/>
    <lineage>
        <taxon>Bacteria</taxon>
        <taxon>Bacillati</taxon>
        <taxon>Actinomycetota</taxon>
        <taxon>Actinomycetes</taxon>
        <taxon>Micromonosporales</taxon>
        <taxon>Micromonosporaceae</taxon>
        <taxon>Paractinoplanes</taxon>
    </lineage>
</organism>
<dbReference type="InterPro" id="IPR000089">
    <property type="entry name" value="Biotin_lipoyl"/>
</dbReference>
<evidence type="ECO:0000256" key="4">
    <source>
        <dbReference type="ARBA" id="ARBA00022832"/>
    </source>
</evidence>
<dbReference type="Pfam" id="PF00364">
    <property type="entry name" value="Biotin_lipoyl"/>
    <property type="match status" value="1"/>
</dbReference>